<dbReference type="EMBL" id="KY653126">
    <property type="protein sequence ID" value="ARM68384.1"/>
    <property type="molecule type" value="Genomic_DNA"/>
</dbReference>
<keyword evidence="2" id="KW-1185">Reference proteome</keyword>
<protein>
    <recommendedName>
        <fullName evidence="3">Phage protein</fullName>
    </recommendedName>
</protein>
<dbReference type="NCBIfam" id="NF047360">
    <property type="entry name" value="tail_chap_PVL"/>
    <property type="match status" value="1"/>
</dbReference>
<sequence length="108" mass="12147">MAKALVLNINGEEKKFYKAGSFTGKQARKGTRLSMRMSALSTNPEGLDIEQAEKFEETLDQIEKMVVEDLYDNQFTVDELQEGVDGDKYFETLITEVSGANEETGKKK</sequence>
<evidence type="ECO:0008006" key="3">
    <source>
        <dbReference type="Google" id="ProtNLM"/>
    </source>
</evidence>
<dbReference type="Proteomes" id="UP000224518">
    <property type="component" value="Segment"/>
</dbReference>
<dbReference type="Pfam" id="PF23857">
    <property type="entry name" value="Phage_TAC_19"/>
    <property type="match status" value="1"/>
</dbReference>
<reference evidence="1 2" key="1">
    <citation type="submission" date="2017-02" db="EMBL/GenBank/DDBJ databases">
        <title>Analysis of active prophages from bacterial high-throughput sequencing data.</title>
        <authorList>
            <person name="Sun Q."/>
            <person name="Zhang X."/>
            <person name="Xing S."/>
            <person name="Tong Y.-G."/>
        </authorList>
    </citation>
    <scope>NUCLEOTIDE SEQUENCE [LARGE SCALE GENOMIC DNA]</scope>
</reference>
<evidence type="ECO:0000313" key="1">
    <source>
        <dbReference type="EMBL" id="ARM68384.1"/>
    </source>
</evidence>
<proteinExistence type="predicted"/>
<organism evidence="1 2">
    <name type="scientific">Staphylococcus virus IME1354_01</name>
    <dbReference type="NCBI Taxonomy" id="3070820"/>
    <lineage>
        <taxon>Viruses</taxon>
        <taxon>Duplodnaviria</taxon>
        <taxon>Heunggongvirae</taxon>
        <taxon>Uroviricota</taxon>
        <taxon>Caudoviricetes</taxon>
        <taxon>Zhangqianvirus</taxon>
        <taxon>Zhangqianvirus IME1354</taxon>
    </lineage>
</organism>
<dbReference type="GeneID" id="77923814"/>
<name>A0A1W6JQ83_9CAUD</name>
<dbReference type="KEGG" id="vg:77923814"/>
<evidence type="ECO:0000313" key="2">
    <source>
        <dbReference type="Proteomes" id="UP000224518"/>
    </source>
</evidence>
<dbReference type="InterPro" id="IPR057006">
    <property type="entry name" value="Phage_TAC_19"/>
</dbReference>
<accession>A0A1W6JQ83</accession>
<dbReference type="RefSeq" id="YP_010648376.1">
    <property type="nucleotide sequence ID" value="NC_070727.1"/>
</dbReference>